<name>A0A5P1FQV9_ASPOF</name>
<reference evidence="2" key="1">
    <citation type="journal article" date="2017" name="Nat. Commun.">
        <title>The asparagus genome sheds light on the origin and evolution of a young Y chromosome.</title>
        <authorList>
            <person name="Harkess A."/>
            <person name="Zhou J."/>
            <person name="Xu C."/>
            <person name="Bowers J.E."/>
            <person name="Van der Hulst R."/>
            <person name="Ayyampalayam S."/>
            <person name="Mercati F."/>
            <person name="Riccardi P."/>
            <person name="McKain M.R."/>
            <person name="Kakrana A."/>
            <person name="Tang H."/>
            <person name="Ray J."/>
            <person name="Groenendijk J."/>
            <person name="Arikit S."/>
            <person name="Mathioni S.M."/>
            <person name="Nakano M."/>
            <person name="Shan H."/>
            <person name="Telgmann-Rauber A."/>
            <person name="Kanno A."/>
            <person name="Yue Z."/>
            <person name="Chen H."/>
            <person name="Li W."/>
            <person name="Chen Y."/>
            <person name="Xu X."/>
            <person name="Zhang Y."/>
            <person name="Luo S."/>
            <person name="Chen H."/>
            <person name="Gao J."/>
            <person name="Mao Z."/>
            <person name="Pires J.C."/>
            <person name="Luo M."/>
            <person name="Kudrna D."/>
            <person name="Wing R.A."/>
            <person name="Meyers B.C."/>
            <person name="Yi K."/>
            <person name="Kong H."/>
            <person name="Lavrijsen P."/>
            <person name="Sunseri F."/>
            <person name="Falavigna A."/>
            <person name="Ye Y."/>
            <person name="Leebens-Mack J.H."/>
            <person name="Chen G."/>
        </authorList>
    </citation>
    <scope>NUCLEOTIDE SEQUENCE [LARGE SCALE GENOMIC DNA]</scope>
    <source>
        <strain evidence="2">cv. DH0086</strain>
    </source>
</reference>
<evidence type="ECO:0000313" key="2">
    <source>
        <dbReference type="Proteomes" id="UP000243459"/>
    </source>
</evidence>
<dbReference type="EMBL" id="CM007381">
    <property type="protein sequence ID" value="ONK80588.1"/>
    <property type="molecule type" value="Genomic_DNA"/>
</dbReference>
<gene>
    <name evidence="1" type="ORF">A4U43_C01F19510</name>
</gene>
<evidence type="ECO:0000313" key="1">
    <source>
        <dbReference type="EMBL" id="ONK80588.1"/>
    </source>
</evidence>
<dbReference type="Gramene" id="ONK80588">
    <property type="protein sequence ID" value="ONK80588"/>
    <property type="gene ID" value="A4U43_C01F19510"/>
</dbReference>
<sequence>MWVYPDLLMDKQWPLAKSTKPKAKQRSCNAISAVPDEGVETTSLSSSENKQLAFTMQPAQISGTHGEKEYLKKYSKTTATLPKQGKEVAEQTQVKELRYSKALRKDAPKSSKDSFRFDVLAQLANIPARITLFELLRESDEVKTVVAEKQPFKGVENYFTNSNHYLDSEPFEVPLIEEPDSSNEADTESEHEQGLVFNDIEPVVIGLENLDVNDLVYEDSGVIFNNNDDLAYLSRVELNHNMSGESDDDSCTSSSKSSCWESDISIRTVFRALMANMTSASPMENQEDDQLPLFDDPLSRQVGIQWEHRFEQRESPTDDKVIQVNMGDEINQKPIFISDSLSPEEKEDLITLI</sequence>
<accession>A0A5P1FQV9</accession>
<proteinExistence type="predicted"/>
<dbReference type="AlphaFoldDB" id="A0A5P1FQV9"/>
<organism evidence="1 2">
    <name type="scientific">Asparagus officinalis</name>
    <name type="common">Garden asparagus</name>
    <dbReference type="NCBI Taxonomy" id="4686"/>
    <lineage>
        <taxon>Eukaryota</taxon>
        <taxon>Viridiplantae</taxon>
        <taxon>Streptophyta</taxon>
        <taxon>Embryophyta</taxon>
        <taxon>Tracheophyta</taxon>
        <taxon>Spermatophyta</taxon>
        <taxon>Magnoliopsida</taxon>
        <taxon>Liliopsida</taxon>
        <taxon>Asparagales</taxon>
        <taxon>Asparagaceae</taxon>
        <taxon>Asparagoideae</taxon>
        <taxon>Asparagus</taxon>
    </lineage>
</organism>
<protein>
    <submittedName>
        <fullName evidence="1">Uncharacterized protein</fullName>
    </submittedName>
</protein>
<keyword evidence="2" id="KW-1185">Reference proteome</keyword>
<dbReference type="Proteomes" id="UP000243459">
    <property type="component" value="Chromosome 1"/>
</dbReference>